<feature type="signal peptide" evidence="1">
    <location>
        <begin position="1"/>
        <end position="21"/>
    </location>
</feature>
<keyword evidence="2" id="KW-1185">Reference proteome</keyword>
<evidence type="ECO:0000313" key="3">
    <source>
        <dbReference type="RefSeq" id="XP_033165380.1"/>
    </source>
</evidence>
<evidence type="ECO:0000256" key="1">
    <source>
        <dbReference type="SAM" id="SignalP"/>
    </source>
</evidence>
<dbReference type="Proteomes" id="UP000515162">
    <property type="component" value="Chromosome 3R"/>
</dbReference>
<sequence>MQSFTILTLFVIVLVAQNARAGTLTIGSLMGDVSQVAVAGEKVIHQLEKAVARSQSDFVQPTTLNILSDMGNALGDLANAITSLSVQMTNAPQARSLSSNGASIIAEGGAVSAKTIAAAADAAAPYIKQLNAGLGDLANALTSL</sequence>
<dbReference type="RefSeq" id="XP_033165380.1">
    <property type="nucleotide sequence ID" value="XM_033309489.1"/>
</dbReference>
<proteinExistence type="predicted"/>
<protein>
    <submittedName>
        <fullName evidence="3">Uncharacterized protein LOC117144366 isoform X2</fullName>
    </submittedName>
</protein>
<organism evidence="2 3">
    <name type="scientific">Drosophila mauritiana</name>
    <name type="common">Fruit fly</name>
    <dbReference type="NCBI Taxonomy" id="7226"/>
    <lineage>
        <taxon>Eukaryota</taxon>
        <taxon>Metazoa</taxon>
        <taxon>Ecdysozoa</taxon>
        <taxon>Arthropoda</taxon>
        <taxon>Hexapoda</taxon>
        <taxon>Insecta</taxon>
        <taxon>Pterygota</taxon>
        <taxon>Neoptera</taxon>
        <taxon>Endopterygota</taxon>
        <taxon>Diptera</taxon>
        <taxon>Brachycera</taxon>
        <taxon>Muscomorpha</taxon>
        <taxon>Ephydroidea</taxon>
        <taxon>Drosophilidae</taxon>
        <taxon>Drosophila</taxon>
        <taxon>Sophophora</taxon>
    </lineage>
</organism>
<dbReference type="AlphaFoldDB" id="A0A6P8K8T6"/>
<reference evidence="3" key="1">
    <citation type="submission" date="2025-08" db="UniProtKB">
        <authorList>
            <consortium name="RefSeq"/>
        </authorList>
    </citation>
    <scope>IDENTIFICATION</scope>
    <source>
        <strain evidence="3">Mau12</strain>
        <tissue evidence="3">Whole Body</tissue>
    </source>
</reference>
<keyword evidence="1" id="KW-0732">Signal</keyword>
<feature type="chain" id="PRO_5027650253" evidence="1">
    <location>
        <begin position="22"/>
        <end position="144"/>
    </location>
</feature>
<name>A0A6P8K8T6_DROMA</name>
<accession>A0A6P8K8T6</accession>
<dbReference type="GeneID" id="117144366"/>
<gene>
    <name evidence="3" type="primary">LOC117144366</name>
</gene>
<evidence type="ECO:0000313" key="2">
    <source>
        <dbReference type="Proteomes" id="UP000515162"/>
    </source>
</evidence>